<dbReference type="CDD" id="cd00293">
    <property type="entry name" value="USP-like"/>
    <property type="match status" value="1"/>
</dbReference>
<evidence type="ECO:0000256" key="1">
    <source>
        <dbReference type="ARBA" id="ARBA00008791"/>
    </source>
</evidence>
<name>A0ABM8C8C3_9BURK</name>
<dbReference type="EMBL" id="AP026966">
    <property type="protein sequence ID" value="BDT59523.1"/>
    <property type="molecule type" value="Genomic_DNA"/>
</dbReference>
<dbReference type="RefSeq" id="WP_281908253.1">
    <property type="nucleotide sequence ID" value="NZ_AP026966.1"/>
</dbReference>
<proteinExistence type="inferred from homology"/>
<evidence type="ECO:0000313" key="3">
    <source>
        <dbReference type="EMBL" id="BDT59523.1"/>
    </source>
</evidence>
<gene>
    <name evidence="3" type="ORF">MasN3_30170</name>
</gene>
<feature type="domain" description="UspA" evidence="2">
    <location>
        <begin position="4"/>
        <end position="148"/>
    </location>
</feature>
<dbReference type="PANTHER" id="PTHR46268">
    <property type="entry name" value="STRESS RESPONSE PROTEIN NHAX"/>
    <property type="match status" value="1"/>
</dbReference>
<accession>A0ABM8C8C3</accession>
<keyword evidence="4" id="KW-1185">Reference proteome</keyword>
<dbReference type="Pfam" id="PF00582">
    <property type="entry name" value="Usp"/>
    <property type="match status" value="1"/>
</dbReference>
<dbReference type="InterPro" id="IPR006016">
    <property type="entry name" value="UspA"/>
</dbReference>
<dbReference type="PRINTS" id="PR01438">
    <property type="entry name" value="UNVRSLSTRESS"/>
</dbReference>
<comment type="similarity">
    <text evidence="1">Belongs to the universal stress protein A family.</text>
</comment>
<protein>
    <submittedName>
        <fullName evidence="3">Universal stress protein</fullName>
    </submittedName>
</protein>
<dbReference type="InterPro" id="IPR006015">
    <property type="entry name" value="Universal_stress_UspA"/>
</dbReference>
<organism evidence="3 4">
    <name type="scientific">Massilia varians</name>
    <dbReference type="NCBI Taxonomy" id="457921"/>
    <lineage>
        <taxon>Bacteria</taxon>
        <taxon>Pseudomonadati</taxon>
        <taxon>Pseudomonadota</taxon>
        <taxon>Betaproteobacteria</taxon>
        <taxon>Burkholderiales</taxon>
        <taxon>Oxalobacteraceae</taxon>
        <taxon>Telluria group</taxon>
        <taxon>Massilia</taxon>
    </lineage>
</organism>
<dbReference type="InterPro" id="IPR014729">
    <property type="entry name" value="Rossmann-like_a/b/a_fold"/>
</dbReference>
<reference evidence="3" key="1">
    <citation type="submission" date="2022-11" db="EMBL/GenBank/DDBJ databases">
        <title>Isolation and characterization of PLA-degrading bacterium Massilia sp. from Antarctic soil.</title>
        <authorList>
            <person name="Sato K."/>
            <person name="Gomez-Fuentes C."/>
            <person name="Ahmad S.A."/>
            <person name="Zulkharnain A."/>
        </authorList>
    </citation>
    <scope>NUCLEOTIDE SEQUENCE</scope>
    <source>
        <strain evidence="3">N-3</strain>
    </source>
</reference>
<dbReference type="Proteomes" id="UP001163336">
    <property type="component" value="Chromosome"/>
</dbReference>
<evidence type="ECO:0000259" key="2">
    <source>
        <dbReference type="Pfam" id="PF00582"/>
    </source>
</evidence>
<evidence type="ECO:0000313" key="4">
    <source>
        <dbReference type="Proteomes" id="UP001163336"/>
    </source>
</evidence>
<dbReference type="SUPFAM" id="SSF52402">
    <property type="entry name" value="Adenine nucleotide alpha hydrolases-like"/>
    <property type="match status" value="1"/>
</dbReference>
<dbReference type="PANTHER" id="PTHR46268:SF15">
    <property type="entry name" value="UNIVERSAL STRESS PROTEIN HP_0031"/>
    <property type="match status" value="1"/>
</dbReference>
<sequence length="164" mass="16983">MFLERVCIATDGSDLAVRAAQMGALLARSGAGRIVAVAVAQPHFHLPESGAAAPGSQAVQAEFARARQAAQAHVDTVLEIARQAGVSCDAETPLASAPGPDIVRLAEEHGCDLIVMGTHGPNDANRRLMGSVAQYVLANSAIPVLLLRDPREASQPDFIEGVAS</sequence>
<dbReference type="Gene3D" id="3.40.50.620">
    <property type="entry name" value="HUPs"/>
    <property type="match status" value="1"/>
</dbReference>